<feature type="transmembrane region" description="Helical" evidence="7">
    <location>
        <begin position="55"/>
        <end position="79"/>
    </location>
</feature>
<evidence type="ECO:0000256" key="8">
    <source>
        <dbReference type="SAM" id="SignalP"/>
    </source>
</evidence>
<keyword evidence="3 7" id="KW-0812">Transmembrane</keyword>
<evidence type="ECO:0000256" key="7">
    <source>
        <dbReference type="SAM" id="Phobius"/>
    </source>
</evidence>
<keyword evidence="4 7" id="KW-1133">Transmembrane helix</keyword>
<keyword evidence="5 7" id="KW-0472">Membrane</keyword>
<keyword evidence="2" id="KW-1003">Cell membrane</keyword>
<feature type="transmembrane region" description="Helical" evidence="7">
    <location>
        <begin position="91"/>
        <end position="113"/>
    </location>
</feature>
<keyword evidence="8" id="KW-0732">Signal</keyword>
<dbReference type="EMBL" id="JAVDYE010000001">
    <property type="protein sequence ID" value="MDR7381042.1"/>
    <property type="molecule type" value="Genomic_DNA"/>
</dbReference>
<organism evidence="10 11">
    <name type="scientific">Promicromonospora iranensis</name>
    <dbReference type="NCBI Taxonomy" id="1105144"/>
    <lineage>
        <taxon>Bacteria</taxon>
        <taxon>Bacillati</taxon>
        <taxon>Actinomycetota</taxon>
        <taxon>Actinomycetes</taxon>
        <taxon>Micrococcales</taxon>
        <taxon>Promicromonosporaceae</taxon>
        <taxon>Promicromonospora</taxon>
    </lineage>
</organism>
<feature type="compositionally biased region" description="Low complexity" evidence="6">
    <location>
        <begin position="624"/>
        <end position="646"/>
    </location>
</feature>
<feature type="signal peptide" evidence="8">
    <location>
        <begin position="1"/>
        <end position="19"/>
    </location>
</feature>
<feature type="transmembrane region" description="Helical" evidence="7">
    <location>
        <begin position="542"/>
        <end position="565"/>
    </location>
</feature>
<feature type="transmembrane region" description="Helical" evidence="7">
    <location>
        <begin position="354"/>
        <end position="373"/>
    </location>
</feature>
<feature type="transmembrane region" description="Helical" evidence="7">
    <location>
        <begin position="499"/>
        <end position="521"/>
    </location>
</feature>
<evidence type="ECO:0000256" key="5">
    <source>
        <dbReference type="ARBA" id="ARBA00023136"/>
    </source>
</evidence>
<comment type="subcellular location">
    <subcellularLocation>
        <location evidence="1">Cell membrane</location>
        <topology evidence="1">Multi-pass membrane protein</topology>
    </subcellularLocation>
</comment>
<feature type="transmembrane region" description="Helical" evidence="7">
    <location>
        <begin position="233"/>
        <end position="250"/>
    </location>
</feature>
<gene>
    <name evidence="10" type="ORF">J2S48_000557</name>
</gene>
<dbReference type="PANTHER" id="PTHR34820:SF4">
    <property type="entry name" value="INNER MEMBRANE PROTEIN YEBZ"/>
    <property type="match status" value="1"/>
</dbReference>
<dbReference type="Pfam" id="PF09678">
    <property type="entry name" value="Caa3_CtaG"/>
    <property type="match status" value="1"/>
</dbReference>
<dbReference type="Pfam" id="PF05425">
    <property type="entry name" value="CopD"/>
    <property type="match status" value="1"/>
</dbReference>
<evidence type="ECO:0000256" key="2">
    <source>
        <dbReference type="ARBA" id="ARBA00022475"/>
    </source>
</evidence>
<dbReference type="Proteomes" id="UP001183585">
    <property type="component" value="Unassembled WGS sequence"/>
</dbReference>
<dbReference type="InterPro" id="IPR008457">
    <property type="entry name" value="Cu-R_CopD_dom"/>
</dbReference>
<dbReference type="RefSeq" id="WP_274997629.1">
    <property type="nucleotide sequence ID" value="NZ_JAJQQP010000017.1"/>
</dbReference>
<proteinExistence type="predicted"/>
<feature type="transmembrane region" description="Helical" evidence="7">
    <location>
        <begin position="304"/>
        <end position="324"/>
    </location>
</feature>
<dbReference type="PANTHER" id="PTHR34820">
    <property type="entry name" value="INNER MEMBRANE PROTEIN YEBZ"/>
    <property type="match status" value="1"/>
</dbReference>
<accession>A0ABU2CI82</accession>
<evidence type="ECO:0000259" key="9">
    <source>
        <dbReference type="Pfam" id="PF05425"/>
    </source>
</evidence>
<feature type="transmembrane region" description="Helical" evidence="7">
    <location>
        <begin position="585"/>
        <end position="608"/>
    </location>
</feature>
<sequence length="655" mass="65904">MNRQSSAAALATVSGVALAAAVVAAVWGLVAGGMTDPVLRDPGALVRWGLPLTEVVARLSATVTIGGLALATAVLAPAAAAPAVRAATVSAVVWAAAQAVCLPLTALTVVGSPTADDGTPALGVLLGTPLGPSLLWAAALALVVAVVLLVVSRPGRVPAALMVALLALVPVAAAGHAGHGPGHGAASALWLHLGAATIWAGGLLVLVALTYAPGAGPARGAASLTTVRRFSRVAGWCYVVVAASGLFAVLELSVSPSALLTTGWGALLLAKAALFAGLGVAGWAHRRRVLARAALTGGQPLARLALGEVVVLAAAVGLGVALGASAPPSAPADAGALPPLSVSTALSRWSPEPVLALAALAGLVTYVRWVVRLARRGDRWPAGRVVAWVAAMVLLLWVTSGGPAAYGHVLISAHMVQHMVLVTALPVLAALASPVTLALRALPATTDGPPGPRDRLLAVLGSRAARVLLHPVVATANVVVSMAVFYATPLFDRSLTNGVVHLLAVLHFSLAGYAFMTILIGTDPVPHRPPYPLRLLMLAPAMVLHTGLGLVLVTSSQVVLAATVLAESRPAWLTDPVTDQQAAGALVWALGEVPALGIALLIAARWAAADERDQRRAARRAVAEPRAVSPSSPSSRSPARSTAGPRRTGGSSARS</sequence>
<feature type="transmembrane region" description="Helical" evidence="7">
    <location>
        <begin position="189"/>
        <end position="212"/>
    </location>
</feature>
<feature type="transmembrane region" description="Helical" evidence="7">
    <location>
        <begin position="159"/>
        <end position="177"/>
    </location>
</feature>
<feature type="transmembrane region" description="Helical" evidence="7">
    <location>
        <begin position="133"/>
        <end position="152"/>
    </location>
</feature>
<evidence type="ECO:0000256" key="4">
    <source>
        <dbReference type="ARBA" id="ARBA00022989"/>
    </source>
</evidence>
<evidence type="ECO:0000313" key="11">
    <source>
        <dbReference type="Proteomes" id="UP001183585"/>
    </source>
</evidence>
<feature type="domain" description="Copper resistance protein D" evidence="9">
    <location>
        <begin position="226"/>
        <end position="322"/>
    </location>
</feature>
<feature type="transmembrane region" description="Helical" evidence="7">
    <location>
        <begin position="262"/>
        <end position="284"/>
    </location>
</feature>
<comment type="caution">
    <text evidence="10">The sequence shown here is derived from an EMBL/GenBank/DDBJ whole genome shotgun (WGS) entry which is preliminary data.</text>
</comment>
<feature type="transmembrane region" description="Helical" evidence="7">
    <location>
        <begin position="418"/>
        <end position="443"/>
    </location>
</feature>
<evidence type="ECO:0000313" key="10">
    <source>
        <dbReference type="EMBL" id="MDR7381042.1"/>
    </source>
</evidence>
<protein>
    <submittedName>
        <fullName evidence="10">Copper resistance protein D</fullName>
    </submittedName>
</protein>
<feature type="transmembrane region" description="Helical" evidence="7">
    <location>
        <begin position="464"/>
        <end position="487"/>
    </location>
</feature>
<evidence type="ECO:0000256" key="1">
    <source>
        <dbReference type="ARBA" id="ARBA00004651"/>
    </source>
</evidence>
<name>A0ABU2CI82_9MICO</name>
<feature type="transmembrane region" description="Helical" evidence="7">
    <location>
        <begin position="385"/>
        <end position="406"/>
    </location>
</feature>
<feature type="chain" id="PRO_5046707251" evidence="8">
    <location>
        <begin position="20"/>
        <end position="655"/>
    </location>
</feature>
<evidence type="ECO:0000256" key="6">
    <source>
        <dbReference type="SAM" id="MobiDB-lite"/>
    </source>
</evidence>
<evidence type="ECO:0000256" key="3">
    <source>
        <dbReference type="ARBA" id="ARBA00022692"/>
    </source>
</evidence>
<dbReference type="InterPro" id="IPR019108">
    <property type="entry name" value="Caa3_assmbl_CtaG-rel"/>
</dbReference>
<feature type="region of interest" description="Disordered" evidence="6">
    <location>
        <begin position="614"/>
        <end position="655"/>
    </location>
</feature>
<keyword evidence="11" id="KW-1185">Reference proteome</keyword>
<reference evidence="10 11" key="1">
    <citation type="submission" date="2023-07" db="EMBL/GenBank/DDBJ databases">
        <title>Sequencing the genomes of 1000 actinobacteria strains.</title>
        <authorList>
            <person name="Klenk H.-P."/>
        </authorList>
    </citation>
    <scope>NUCLEOTIDE SEQUENCE [LARGE SCALE GENOMIC DNA]</scope>
    <source>
        <strain evidence="10 11">DSM 45554</strain>
    </source>
</reference>
<dbReference type="InterPro" id="IPR032694">
    <property type="entry name" value="CopC/D"/>
</dbReference>